<feature type="region of interest" description="Disordered" evidence="2">
    <location>
        <begin position="168"/>
        <end position="251"/>
    </location>
</feature>
<evidence type="ECO:0000256" key="1">
    <source>
        <dbReference type="SAM" id="Coils"/>
    </source>
</evidence>
<keyword evidence="1" id="KW-0175">Coiled coil</keyword>
<feature type="compositionally biased region" description="Polar residues" evidence="2">
    <location>
        <begin position="189"/>
        <end position="198"/>
    </location>
</feature>
<dbReference type="EMBL" id="JAMYWD010000012">
    <property type="protein sequence ID" value="KAJ4954033.1"/>
    <property type="molecule type" value="Genomic_DNA"/>
</dbReference>
<feature type="domain" description="C2 NT-type" evidence="3">
    <location>
        <begin position="6"/>
        <end position="141"/>
    </location>
</feature>
<feature type="compositionally biased region" description="Polar residues" evidence="2">
    <location>
        <begin position="230"/>
        <end position="247"/>
    </location>
</feature>
<proteinExistence type="predicted"/>
<dbReference type="PROSITE" id="PS51840">
    <property type="entry name" value="C2_NT"/>
    <property type="match status" value="1"/>
</dbReference>
<dbReference type="OrthoDB" id="765176at2759"/>
<feature type="region of interest" description="Disordered" evidence="2">
    <location>
        <begin position="896"/>
        <end position="919"/>
    </location>
</feature>
<dbReference type="AlphaFoldDB" id="A0A9Q0JXP7"/>
<keyword evidence="5" id="KW-1185">Reference proteome</keyword>
<feature type="coiled-coil region" evidence="1">
    <location>
        <begin position="675"/>
        <end position="874"/>
    </location>
</feature>
<accession>A0A9Q0JXP7</accession>
<feature type="coiled-coil region" evidence="1">
    <location>
        <begin position="1058"/>
        <end position="1099"/>
    </location>
</feature>
<feature type="compositionally biased region" description="Basic and acidic residues" evidence="2">
    <location>
        <begin position="988"/>
        <end position="999"/>
    </location>
</feature>
<feature type="coiled-coil region" evidence="1">
    <location>
        <begin position="306"/>
        <end position="375"/>
    </location>
</feature>
<evidence type="ECO:0000313" key="4">
    <source>
        <dbReference type="EMBL" id="KAJ4954033.1"/>
    </source>
</evidence>
<dbReference type="Proteomes" id="UP001141806">
    <property type="component" value="Unassembled WGS sequence"/>
</dbReference>
<name>A0A9Q0JXP7_9MAGN</name>
<protein>
    <recommendedName>
        <fullName evidence="3">C2 NT-type domain-containing protein</fullName>
    </recommendedName>
</protein>
<evidence type="ECO:0000313" key="5">
    <source>
        <dbReference type="Proteomes" id="UP001141806"/>
    </source>
</evidence>
<reference evidence="4" key="1">
    <citation type="journal article" date="2023" name="Plant J.">
        <title>The genome of the king protea, Protea cynaroides.</title>
        <authorList>
            <person name="Chang J."/>
            <person name="Duong T.A."/>
            <person name="Schoeman C."/>
            <person name="Ma X."/>
            <person name="Roodt D."/>
            <person name="Barker N."/>
            <person name="Li Z."/>
            <person name="Van de Peer Y."/>
            <person name="Mizrachi E."/>
        </authorList>
    </citation>
    <scope>NUCLEOTIDE SEQUENCE</scope>
    <source>
        <tissue evidence="4">Young leaves</tissue>
    </source>
</reference>
<organism evidence="4 5">
    <name type="scientific">Protea cynaroides</name>
    <dbReference type="NCBI Taxonomy" id="273540"/>
    <lineage>
        <taxon>Eukaryota</taxon>
        <taxon>Viridiplantae</taxon>
        <taxon>Streptophyta</taxon>
        <taxon>Embryophyta</taxon>
        <taxon>Tracheophyta</taxon>
        <taxon>Spermatophyta</taxon>
        <taxon>Magnoliopsida</taxon>
        <taxon>Proteales</taxon>
        <taxon>Proteaceae</taxon>
        <taxon>Protea</taxon>
    </lineage>
</organism>
<feature type="compositionally biased region" description="Polar residues" evidence="2">
    <location>
        <begin position="1000"/>
        <end position="1034"/>
    </location>
</feature>
<comment type="caution">
    <text evidence="4">The sequence shown here is derived from an EMBL/GenBank/DDBJ whole genome shotgun (WGS) entry which is preliminary data.</text>
</comment>
<feature type="coiled-coil region" evidence="1">
    <location>
        <begin position="494"/>
        <end position="631"/>
    </location>
</feature>
<dbReference type="PANTHER" id="PTHR34452:SF7">
    <property type="entry name" value="MYOSIN HEAVY CHAIN-RELATED PROTEIN"/>
    <property type="match status" value="1"/>
</dbReference>
<dbReference type="InterPro" id="IPR019448">
    <property type="entry name" value="NT-C2"/>
</dbReference>
<dbReference type="Pfam" id="PF10358">
    <property type="entry name" value="NT-C2"/>
    <property type="match status" value="1"/>
</dbReference>
<feature type="region of interest" description="Disordered" evidence="2">
    <location>
        <begin position="988"/>
        <end position="1034"/>
    </location>
</feature>
<feature type="compositionally biased region" description="Polar residues" evidence="2">
    <location>
        <begin position="284"/>
        <end position="300"/>
    </location>
</feature>
<feature type="coiled-coil region" evidence="1">
    <location>
        <begin position="928"/>
        <end position="987"/>
    </location>
</feature>
<dbReference type="PANTHER" id="PTHR34452">
    <property type="entry name" value="MYOSIN HEAVY CHAIN-RELATED PROTEIN"/>
    <property type="match status" value="1"/>
</dbReference>
<feature type="compositionally biased region" description="Low complexity" evidence="2">
    <location>
        <begin position="206"/>
        <end position="220"/>
    </location>
</feature>
<sequence length="1116" mass="127699">MFKSARWRSEKNKIKAAFKLQFQATQVPQLGWESLMVSLEPVDIGKPTVRLEKVAVKDGTCRWENPIYVTIKFVQDLKSGKLKEKIYHFFVLNGSSKAGLLGEVSFDFSDYAEAIKPSSVSLPLKTNDTGTVLHVTIQRMHGASDQRKVEENGDVAFKSQDRSLRSQFINGDTDEGIINNSTEDRSFDKTTFQSTESKGNLRAFLGSDATSASGSESSSEPNTPLELGLKNNNTHSDPTSVLSSVGHSSEPRKPVVNAVMANHQEYQRSITEWSVGSALDGSLDGSTSSEDTLLKETPSQASDISIEKLKGELVVLARQAEFSELELQTLRKQIVREGKRGQELSREVVSLKEERDELRRECEKLKASQKRFEAAKASSILQFESKDLKALLEETKQELNYEKDLNFNLCLQLQKTQESNFELLLAVRDLDEMLEEKNSEISILSNKVATTDKGEDLQANSRNELDVDDEQRTMEVLVKEHGDAKEVYMREQKIVDLYSEIEVYRRDRDDLEMQMEQLALEYEILKQENHNISSKLEQSQLQEQLKIQYDCSTCLATENELEAQVEYLEKEFKKQAQESSTSLAYINKLESQVKRLEEELEKQAQGFEADLEALTHTKVEQEQRAIRAEETLRKTRWNNANTVERLQEEFGQLSIQMASTFDANEKLAMKALKEASELRLHKGHLEEMIEKANEEIALIKDEYEANLVELSKQVELKTEEIEQIRLQLEDTSRKLEHQKKYEKEISDAFTMEIINLRAEIERLTTEYNTLTKKAEQQEELKAEREQTKRSITKLEMLVQKGNGKRDDLERRIASLMKEAEKSLEELDNMKCLKDEKEKMVGILQSEVETLRAQYDDLKHSLIEDELEKENLKKKIFHLKADQRKKEDALTILEKKLKENSGPAPPSDRPKLISRNNKSSPIYHGSKEIANLREKIKLLEGQIKLKEAALENSSSSFLEREKDLCNKIEELENRMEELSQKSTNFCKEHVRKGNKDDEKTNANTSKSEGGIKSSDSNKSINACVSGQNGADKPITSNSEISLEREMQVANTQSRNQEKLSELLSKMTLLEEKNQSMDQELKDMQERYSEVSLKFAEVEGERQQLVMTVRNLKNAKKN</sequence>
<gene>
    <name evidence="4" type="ORF">NE237_030865</name>
</gene>
<evidence type="ECO:0000259" key="3">
    <source>
        <dbReference type="PROSITE" id="PS51840"/>
    </source>
</evidence>
<feature type="region of interest" description="Disordered" evidence="2">
    <location>
        <begin position="279"/>
        <end position="300"/>
    </location>
</feature>
<evidence type="ECO:0000256" key="2">
    <source>
        <dbReference type="SAM" id="MobiDB-lite"/>
    </source>
</evidence>